<proteinExistence type="predicted"/>
<organism evidence="1 2">
    <name type="scientific">Diplogelasinospora grovesii</name>
    <dbReference type="NCBI Taxonomy" id="303347"/>
    <lineage>
        <taxon>Eukaryota</taxon>
        <taxon>Fungi</taxon>
        <taxon>Dikarya</taxon>
        <taxon>Ascomycota</taxon>
        <taxon>Pezizomycotina</taxon>
        <taxon>Sordariomycetes</taxon>
        <taxon>Sordariomycetidae</taxon>
        <taxon>Sordariales</taxon>
        <taxon>Diplogelasinosporaceae</taxon>
        <taxon>Diplogelasinospora</taxon>
    </lineage>
</organism>
<protein>
    <submittedName>
        <fullName evidence="1">Uncharacterized protein</fullName>
    </submittedName>
</protein>
<sequence>MAFFVFRKRSILCVVCDGLSPVKASVTLGQPRAHGPLTFRSGHRTRPDKTTCRSLESSLSFFLLFLSKLSVLVEWP</sequence>
<dbReference type="AlphaFoldDB" id="A0AAN6MY39"/>
<name>A0AAN6MY39_9PEZI</name>
<dbReference type="Proteomes" id="UP001303473">
    <property type="component" value="Unassembled WGS sequence"/>
</dbReference>
<dbReference type="EMBL" id="MU854038">
    <property type="protein sequence ID" value="KAK3934017.1"/>
    <property type="molecule type" value="Genomic_DNA"/>
</dbReference>
<keyword evidence="2" id="KW-1185">Reference proteome</keyword>
<evidence type="ECO:0000313" key="2">
    <source>
        <dbReference type="Proteomes" id="UP001303473"/>
    </source>
</evidence>
<feature type="non-terminal residue" evidence="1">
    <location>
        <position position="76"/>
    </location>
</feature>
<reference evidence="2" key="1">
    <citation type="journal article" date="2023" name="Mol. Phylogenet. Evol.">
        <title>Genome-scale phylogeny and comparative genomics of the fungal order Sordariales.</title>
        <authorList>
            <person name="Hensen N."/>
            <person name="Bonometti L."/>
            <person name="Westerberg I."/>
            <person name="Brannstrom I.O."/>
            <person name="Guillou S."/>
            <person name="Cros-Aarteil S."/>
            <person name="Calhoun S."/>
            <person name="Haridas S."/>
            <person name="Kuo A."/>
            <person name="Mondo S."/>
            <person name="Pangilinan J."/>
            <person name="Riley R."/>
            <person name="LaButti K."/>
            <person name="Andreopoulos B."/>
            <person name="Lipzen A."/>
            <person name="Chen C."/>
            <person name="Yan M."/>
            <person name="Daum C."/>
            <person name="Ng V."/>
            <person name="Clum A."/>
            <person name="Steindorff A."/>
            <person name="Ohm R.A."/>
            <person name="Martin F."/>
            <person name="Silar P."/>
            <person name="Natvig D.O."/>
            <person name="Lalanne C."/>
            <person name="Gautier V."/>
            <person name="Ament-Velasquez S.L."/>
            <person name="Kruys A."/>
            <person name="Hutchinson M.I."/>
            <person name="Powell A.J."/>
            <person name="Barry K."/>
            <person name="Miller A.N."/>
            <person name="Grigoriev I.V."/>
            <person name="Debuchy R."/>
            <person name="Gladieux P."/>
            <person name="Hiltunen Thoren M."/>
            <person name="Johannesson H."/>
        </authorList>
    </citation>
    <scope>NUCLEOTIDE SEQUENCE [LARGE SCALE GENOMIC DNA]</scope>
    <source>
        <strain evidence="2">CBS 340.73</strain>
    </source>
</reference>
<gene>
    <name evidence="1" type="ORF">QBC46DRAFT_400814</name>
</gene>
<comment type="caution">
    <text evidence="1">The sequence shown here is derived from an EMBL/GenBank/DDBJ whole genome shotgun (WGS) entry which is preliminary data.</text>
</comment>
<evidence type="ECO:0000313" key="1">
    <source>
        <dbReference type="EMBL" id="KAK3934017.1"/>
    </source>
</evidence>
<accession>A0AAN6MY39</accession>